<feature type="compositionally biased region" description="Low complexity" evidence="2">
    <location>
        <begin position="610"/>
        <end position="620"/>
    </location>
</feature>
<feature type="compositionally biased region" description="Polar residues" evidence="2">
    <location>
        <begin position="450"/>
        <end position="465"/>
    </location>
</feature>
<feature type="region of interest" description="Disordered" evidence="2">
    <location>
        <begin position="960"/>
        <end position="979"/>
    </location>
</feature>
<dbReference type="OrthoDB" id="3271284at2759"/>
<comment type="caution">
    <text evidence="3">The sequence shown here is derived from an EMBL/GenBank/DDBJ whole genome shotgun (WGS) entry which is preliminary data.</text>
</comment>
<feature type="compositionally biased region" description="Pro residues" evidence="2">
    <location>
        <begin position="727"/>
        <end position="742"/>
    </location>
</feature>
<dbReference type="Proteomes" id="UP001049176">
    <property type="component" value="Chromosome 4"/>
</dbReference>
<feature type="region of interest" description="Disordered" evidence="2">
    <location>
        <begin position="875"/>
        <end position="896"/>
    </location>
</feature>
<evidence type="ECO:0000313" key="4">
    <source>
        <dbReference type="Proteomes" id="UP001049176"/>
    </source>
</evidence>
<dbReference type="AlphaFoldDB" id="A0A9P7S3Y6"/>
<feature type="compositionally biased region" description="Basic and acidic residues" evidence="2">
    <location>
        <begin position="881"/>
        <end position="896"/>
    </location>
</feature>
<feature type="compositionally biased region" description="Low complexity" evidence="2">
    <location>
        <begin position="472"/>
        <end position="490"/>
    </location>
</feature>
<organism evidence="3 4">
    <name type="scientific">Marasmius oreades</name>
    <name type="common">fairy-ring Marasmius</name>
    <dbReference type="NCBI Taxonomy" id="181124"/>
    <lineage>
        <taxon>Eukaryota</taxon>
        <taxon>Fungi</taxon>
        <taxon>Dikarya</taxon>
        <taxon>Basidiomycota</taxon>
        <taxon>Agaricomycotina</taxon>
        <taxon>Agaricomycetes</taxon>
        <taxon>Agaricomycetidae</taxon>
        <taxon>Agaricales</taxon>
        <taxon>Marasmiineae</taxon>
        <taxon>Marasmiaceae</taxon>
        <taxon>Marasmius</taxon>
    </lineage>
</organism>
<reference evidence="3" key="1">
    <citation type="journal article" date="2021" name="Genome Biol. Evol.">
        <title>The assembled and annotated genome of the fairy-ring fungus Marasmius oreades.</title>
        <authorList>
            <person name="Hiltunen M."/>
            <person name="Ament-Velasquez S.L."/>
            <person name="Johannesson H."/>
        </authorList>
    </citation>
    <scope>NUCLEOTIDE SEQUENCE</scope>
    <source>
        <strain evidence="3">03SP1</strain>
    </source>
</reference>
<evidence type="ECO:0000256" key="1">
    <source>
        <dbReference type="SAM" id="Coils"/>
    </source>
</evidence>
<feature type="compositionally biased region" description="Polar residues" evidence="2">
    <location>
        <begin position="151"/>
        <end position="163"/>
    </location>
</feature>
<dbReference type="RefSeq" id="XP_043010751.1">
    <property type="nucleotide sequence ID" value="XM_043152665.1"/>
</dbReference>
<feature type="region of interest" description="Disordered" evidence="2">
    <location>
        <begin position="548"/>
        <end position="576"/>
    </location>
</feature>
<keyword evidence="4" id="KW-1185">Reference proteome</keyword>
<feature type="compositionally biased region" description="Basic and acidic residues" evidence="2">
    <location>
        <begin position="71"/>
        <end position="83"/>
    </location>
</feature>
<feature type="compositionally biased region" description="Basic and acidic residues" evidence="2">
    <location>
        <begin position="137"/>
        <end position="146"/>
    </location>
</feature>
<feature type="coiled-coil region" evidence="1">
    <location>
        <begin position="304"/>
        <end position="385"/>
    </location>
</feature>
<evidence type="ECO:0000256" key="2">
    <source>
        <dbReference type="SAM" id="MobiDB-lite"/>
    </source>
</evidence>
<feature type="region of interest" description="Disordered" evidence="2">
    <location>
        <begin position="444"/>
        <end position="531"/>
    </location>
</feature>
<gene>
    <name evidence="3" type="ORF">E1B28_007885</name>
</gene>
<feature type="compositionally biased region" description="Low complexity" evidence="2">
    <location>
        <begin position="22"/>
        <end position="45"/>
    </location>
</feature>
<feature type="region of interest" description="Disordered" evidence="2">
    <location>
        <begin position="1"/>
        <end position="209"/>
    </location>
</feature>
<accession>A0A9P7S3Y6</accession>
<protein>
    <submittedName>
        <fullName evidence="3">Uncharacterized protein</fullName>
    </submittedName>
</protein>
<name>A0A9P7S3Y6_9AGAR</name>
<proteinExistence type="predicted"/>
<feature type="compositionally biased region" description="Acidic residues" evidence="2">
    <location>
        <begin position="640"/>
        <end position="654"/>
    </location>
</feature>
<dbReference type="KEGG" id="more:E1B28_007885"/>
<feature type="compositionally biased region" description="Low complexity" evidence="2">
    <location>
        <begin position="115"/>
        <end position="129"/>
    </location>
</feature>
<dbReference type="GeneID" id="66076961"/>
<feature type="compositionally biased region" description="Low complexity" evidence="2">
    <location>
        <begin position="708"/>
        <end position="726"/>
    </location>
</feature>
<feature type="compositionally biased region" description="Low complexity" evidence="2">
    <location>
        <begin position="86"/>
        <end position="99"/>
    </location>
</feature>
<dbReference type="EMBL" id="CM032184">
    <property type="protein sequence ID" value="KAG7094281.1"/>
    <property type="molecule type" value="Genomic_DNA"/>
</dbReference>
<evidence type="ECO:0000313" key="3">
    <source>
        <dbReference type="EMBL" id="KAG7094281.1"/>
    </source>
</evidence>
<feature type="compositionally biased region" description="Polar residues" evidence="2">
    <location>
        <begin position="198"/>
        <end position="209"/>
    </location>
</feature>
<feature type="region of interest" description="Disordered" evidence="2">
    <location>
        <begin position="608"/>
        <end position="804"/>
    </location>
</feature>
<sequence length="1004" mass="108802">MERRRPTPLGPRTSTPLGPRTLNRQSSLSSRKRLSANSSNRGSVDLDLESVDEERSSSRNEDDEEVTQRISRLDSNSHLDSRHGSTARLASTLSTLSASNVRDSLDAGSVREGGSVESPTSDPSSASPPNIEDNCEGETRCDEGKPISESGFISRSARPSSAPTFEERHRVSGTPSDSNHASVPPSPSHAPSAPTPTFTQMVPPSFTSSPELPPHFKALPYDAAVWTLTSHELQNIVSRSIRSSAQESFVRLLSLKLLDTELPGELEKLSERRMEKGGKYRFLVQRKNMLARGLWSIVGSDPTVTSLLSQLSEASAECDKLAEELVKICDQVKEIQQLLDNHSASALAVALRKLNNSYAKRTDELVQARERINQLEGEKEDAWKEAERLAFKLDELGREREIEREQHLDELQRAQEDEIPEGDSAILLEAQIVNVALPQTSSLPLRHPRISTSTFGGASPVSPNYSDPHIPPARSTPTTPTTPHTATTQTSGSMPIPVPATPTQTQPHDDSQAPFQTSHPDGDTDSDDDSLSGEEILIQTAEVINVASPTQSTFPSRPMSPVLERPTLITIPSSPNLKTRASLPMMSMMGSQPQWVQTSLHTAIPLQRHSSSSPLTPSPLGQDSPRPTPEGPTSVSGHGDDDEWDVDDEEDIGEDQQRHPIDSASELIAQANDTTLETVDKMGPFKISLPSRNKNTVGLTIVPPPPSSSQQPPTSLTPNRRPQRPSNRPPSPFPPPSQPLPLSPSQLEFPAPPQSPNSVTLSPVKKRSKRYSSSSAGGGKTPATPTHLEGVTAARKRSIRASQGSLRFVHPREVGELPELPTKLYMQNSNMPLSLSYGPSQSSPTGTSTSPMQQHNRRLHLQPNRRLAVDDLVLTPSPMSNDDHSQREKATRRGSVDEVSLVANMARRQIAGLQEEAPPLPNANDSITYYSFPNGSASKPGRSIPNVWGIGAAERKPSVRLSAPSTGGITTEGRSGGGGLGAGIQKWKSMLMNQRGRGRFSVLG</sequence>
<keyword evidence="1" id="KW-0175">Coiled coil</keyword>